<reference evidence="2 3" key="1">
    <citation type="journal article" date="2022" name="G3 (Bethesda)">
        <title>Enemy or ally: a genomic approach to elucidate the lifestyle of Phyllosticta citrichinaensis.</title>
        <authorList>
            <person name="Buijs V.A."/>
            <person name="Groenewald J.Z."/>
            <person name="Haridas S."/>
            <person name="LaButti K.M."/>
            <person name="Lipzen A."/>
            <person name="Martin F.M."/>
            <person name="Barry K."/>
            <person name="Grigoriev I.V."/>
            <person name="Crous P.W."/>
            <person name="Seidl M.F."/>
        </authorList>
    </citation>
    <scope>NUCLEOTIDE SEQUENCE [LARGE SCALE GENOMIC DNA]</scope>
    <source>
        <strain evidence="2 3">CBS 129764</strain>
    </source>
</reference>
<feature type="transmembrane region" description="Helical" evidence="1">
    <location>
        <begin position="93"/>
        <end position="113"/>
    </location>
</feature>
<evidence type="ECO:0000256" key="1">
    <source>
        <dbReference type="SAM" id="Phobius"/>
    </source>
</evidence>
<keyword evidence="1" id="KW-0812">Transmembrane</keyword>
<protein>
    <submittedName>
        <fullName evidence="2">Uncharacterized protein</fullName>
    </submittedName>
</protein>
<feature type="transmembrane region" description="Helical" evidence="1">
    <location>
        <begin position="60"/>
        <end position="81"/>
    </location>
</feature>
<keyword evidence="1" id="KW-1133">Transmembrane helix</keyword>
<evidence type="ECO:0000313" key="2">
    <source>
        <dbReference type="EMBL" id="KAK8175587.1"/>
    </source>
</evidence>
<dbReference type="EMBL" id="JBBWUH010000002">
    <property type="protein sequence ID" value="KAK8175587.1"/>
    <property type="molecule type" value="Genomic_DNA"/>
</dbReference>
<dbReference type="Proteomes" id="UP001456524">
    <property type="component" value="Unassembled WGS sequence"/>
</dbReference>
<sequence>MENEVRARLHHTAPRNEIWAETDDKRHNIRASVEAGRRHTMRNTRQTTWEVDQDERRNTVACSICIGHSIPILMAFSMWILTHSLILPSFFGGIWSSPFFLLGLLPLIFFVFFPPASLPPCGFSITSYHHHHHHYHGCCIQFDSVYKHSCYTYA</sequence>
<organism evidence="2 3">
    <name type="scientific">Phyllosticta citrichinensis</name>
    <dbReference type="NCBI Taxonomy" id="1130410"/>
    <lineage>
        <taxon>Eukaryota</taxon>
        <taxon>Fungi</taxon>
        <taxon>Dikarya</taxon>
        <taxon>Ascomycota</taxon>
        <taxon>Pezizomycotina</taxon>
        <taxon>Dothideomycetes</taxon>
        <taxon>Dothideomycetes incertae sedis</taxon>
        <taxon>Botryosphaeriales</taxon>
        <taxon>Phyllostictaceae</taxon>
        <taxon>Phyllosticta</taxon>
    </lineage>
</organism>
<gene>
    <name evidence="2" type="ORF">IWX90DRAFT_116353</name>
</gene>
<keyword evidence="3" id="KW-1185">Reference proteome</keyword>
<accession>A0ABR1Y327</accession>
<proteinExistence type="predicted"/>
<comment type="caution">
    <text evidence="2">The sequence shown here is derived from an EMBL/GenBank/DDBJ whole genome shotgun (WGS) entry which is preliminary data.</text>
</comment>
<evidence type="ECO:0000313" key="3">
    <source>
        <dbReference type="Proteomes" id="UP001456524"/>
    </source>
</evidence>
<name>A0ABR1Y327_9PEZI</name>
<keyword evidence="1" id="KW-0472">Membrane</keyword>